<reference evidence="1" key="1">
    <citation type="submission" date="2016-04" db="EMBL/GenBank/DDBJ databases">
        <authorList>
            <person name="Evans L.H."/>
            <person name="Alamgir A."/>
            <person name="Owens N."/>
            <person name="Weber N.D."/>
            <person name="Virtaneva K."/>
            <person name="Barbian K."/>
            <person name="Babar A."/>
            <person name="Rosenke K."/>
        </authorList>
    </citation>
    <scope>NUCLEOTIDE SEQUENCE [LARGE SCALE GENOMIC DNA]</scope>
    <source>
        <strain evidence="1">CBS 101.48</strain>
    </source>
</reference>
<sequence length="134" mass="15117">MDTTLPDELIHLFTFLGLEVESTPESSNVVCQMEYQKIAESCRRLNLLVKFMQSCNEFSSSCIDHGGIPCRIQGLKYTLIERLLSPPLNSYSTWFGELGFHDQRKYLDKLLEVAPEEGSTVIELVTKGPAVSWG</sequence>
<dbReference type="InParanoid" id="A0A163MS36"/>
<dbReference type="EMBL" id="LT554883">
    <property type="protein sequence ID" value="SAM08081.1"/>
    <property type="molecule type" value="Genomic_DNA"/>
</dbReference>
<keyword evidence="2" id="KW-1185">Reference proteome</keyword>
<evidence type="ECO:0000313" key="1">
    <source>
        <dbReference type="EMBL" id="SAM08081.1"/>
    </source>
</evidence>
<name>A0A163MS36_ABSGL</name>
<organism evidence="1">
    <name type="scientific">Absidia glauca</name>
    <name type="common">Pin mould</name>
    <dbReference type="NCBI Taxonomy" id="4829"/>
    <lineage>
        <taxon>Eukaryota</taxon>
        <taxon>Fungi</taxon>
        <taxon>Fungi incertae sedis</taxon>
        <taxon>Mucoromycota</taxon>
        <taxon>Mucoromycotina</taxon>
        <taxon>Mucoromycetes</taxon>
        <taxon>Mucorales</taxon>
        <taxon>Cunninghamellaceae</taxon>
        <taxon>Absidia</taxon>
    </lineage>
</organism>
<gene>
    <name evidence="1" type="primary">ABSGL_13742.1 scaffold 14320</name>
</gene>
<evidence type="ECO:0000313" key="2">
    <source>
        <dbReference type="Proteomes" id="UP000078561"/>
    </source>
</evidence>
<protein>
    <submittedName>
        <fullName evidence="1">Uncharacterized protein</fullName>
    </submittedName>
</protein>
<proteinExistence type="predicted"/>
<accession>A0A163MS36</accession>
<dbReference type="Proteomes" id="UP000078561">
    <property type="component" value="Unassembled WGS sequence"/>
</dbReference>
<dbReference type="AlphaFoldDB" id="A0A163MS36"/>